<dbReference type="InterPro" id="IPR004616">
    <property type="entry name" value="Leu/Phe-tRNA_Trfase"/>
</dbReference>
<comment type="similarity">
    <text evidence="4">Belongs to the L/F-transferase family.</text>
</comment>
<keyword evidence="6" id="KW-1185">Reference proteome</keyword>
<dbReference type="Pfam" id="PF03588">
    <property type="entry name" value="Leu_Phe_trans"/>
    <property type="match status" value="1"/>
</dbReference>
<comment type="catalytic activity">
    <reaction evidence="4">
        <text>L-phenylalanyl-tRNA(Phe) + an N-terminal L-alpha-aminoacyl-[protein] = an N-terminal L-phenylalanyl-L-alpha-aminoacyl-[protein] + tRNA(Phe)</text>
        <dbReference type="Rhea" id="RHEA:43632"/>
        <dbReference type="Rhea" id="RHEA-COMP:9668"/>
        <dbReference type="Rhea" id="RHEA-COMP:9699"/>
        <dbReference type="Rhea" id="RHEA-COMP:10636"/>
        <dbReference type="Rhea" id="RHEA-COMP:10637"/>
        <dbReference type="ChEBI" id="CHEBI:78442"/>
        <dbReference type="ChEBI" id="CHEBI:78531"/>
        <dbReference type="ChEBI" id="CHEBI:78597"/>
        <dbReference type="ChEBI" id="CHEBI:83561"/>
        <dbReference type="EC" id="2.3.2.6"/>
    </reaction>
</comment>
<evidence type="ECO:0000256" key="2">
    <source>
        <dbReference type="ARBA" id="ARBA00022679"/>
    </source>
</evidence>
<comment type="catalytic activity">
    <reaction evidence="4">
        <text>N-terminal L-lysyl-[protein] + L-leucyl-tRNA(Leu) = N-terminal L-leucyl-L-lysyl-[protein] + tRNA(Leu) + H(+)</text>
        <dbReference type="Rhea" id="RHEA:12340"/>
        <dbReference type="Rhea" id="RHEA-COMP:9613"/>
        <dbReference type="Rhea" id="RHEA-COMP:9622"/>
        <dbReference type="Rhea" id="RHEA-COMP:12670"/>
        <dbReference type="Rhea" id="RHEA-COMP:12671"/>
        <dbReference type="ChEBI" id="CHEBI:15378"/>
        <dbReference type="ChEBI" id="CHEBI:65249"/>
        <dbReference type="ChEBI" id="CHEBI:78442"/>
        <dbReference type="ChEBI" id="CHEBI:78494"/>
        <dbReference type="ChEBI" id="CHEBI:133043"/>
        <dbReference type="EC" id="2.3.2.6"/>
    </reaction>
</comment>
<protein>
    <recommendedName>
        <fullName evidence="4">Leucyl/phenylalanyl-tRNA--protein transferase</fullName>
        <ecNumber evidence="4">2.3.2.6</ecNumber>
    </recommendedName>
    <alternativeName>
        <fullName evidence="4">L/F-transferase</fullName>
    </alternativeName>
    <alternativeName>
        <fullName evidence="4">Leucyltransferase</fullName>
    </alternativeName>
    <alternativeName>
        <fullName evidence="4">Phenyalanyltransferase</fullName>
    </alternativeName>
</protein>
<keyword evidence="3 4" id="KW-0012">Acyltransferase</keyword>
<dbReference type="HAMAP" id="MF_00688">
    <property type="entry name" value="Leu_Phe_trans"/>
    <property type="match status" value="1"/>
</dbReference>
<dbReference type="Gene3D" id="3.30.70.3550">
    <property type="entry name" value="Leucyl/phenylalanyl-tRNA-protein transferase, N-terminal domain"/>
    <property type="match status" value="1"/>
</dbReference>
<dbReference type="GO" id="GO:0005737">
    <property type="term" value="C:cytoplasm"/>
    <property type="evidence" value="ECO:0007669"/>
    <property type="project" value="UniProtKB-SubCell"/>
</dbReference>
<dbReference type="GO" id="GO:0030163">
    <property type="term" value="P:protein catabolic process"/>
    <property type="evidence" value="ECO:0007669"/>
    <property type="project" value="UniProtKB-UniRule"/>
</dbReference>
<dbReference type="InterPro" id="IPR042203">
    <property type="entry name" value="Leu/Phe-tRNA_Trfase_C"/>
</dbReference>
<proteinExistence type="inferred from homology"/>
<evidence type="ECO:0000313" key="5">
    <source>
        <dbReference type="EMBL" id="MBF5026882.1"/>
    </source>
</evidence>
<reference evidence="5" key="1">
    <citation type="submission" date="2020-11" db="EMBL/GenBank/DDBJ databases">
        <title>Genome seq and assembly of Planobacterium sp.</title>
        <authorList>
            <person name="Chhetri G."/>
        </authorList>
    </citation>
    <scope>NUCLEOTIDE SEQUENCE</scope>
    <source>
        <strain evidence="5">GCR5</strain>
    </source>
</reference>
<dbReference type="NCBIfam" id="TIGR00667">
    <property type="entry name" value="aat"/>
    <property type="match status" value="1"/>
</dbReference>
<dbReference type="InterPro" id="IPR042221">
    <property type="entry name" value="Leu/Phe-tRNA_Trfase_N"/>
</dbReference>
<sequence length="214" mass="24628">MHTMEERYISFPDPYQEYPHGGLIAYGGDLSPDTLWTAYSQGIFPWYNPGEDILWWCPDPRFVLFPQKLRISKSMRKIMDRGVFKFTENQAFREVLEQCMHTPREGQDGTWMSMELIDSLEVLHREGKALSYEVWQEGRLVGGLYGLLVGKVFCGESMFSLVSNASKAGLISFVDKHKQDIELIDCQVHSAHLEQLGAEMISKEDFLRTLPARI</sequence>
<dbReference type="PANTHER" id="PTHR30098">
    <property type="entry name" value="LEUCYL/PHENYLALANYL-TRNA--PROTEIN TRANSFERASE"/>
    <property type="match status" value="1"/>
</dbReference>
<evidence type="ECO:0000313" key="6">
    <source>
        <dbReference type="Proteomes" id="UP000694480"/>
    </source>
</evidence>
<dbReference type="InterPro" id="IPR016181">
    <property type="entry name" value="Acyl_CoA_acyltransferase"/>
</dbReference>
<dbReference type="Gene3D" id="3.40.630.70">
    <property type="entry name" value="Leucyl/phenylalanyl-tRNA-protein transferase, C-terminal domain"/>
    <property type="match status" value="1"/>
</dbReference>
<accession>A0A930YV21</accession>
<keyword evidence="2 4" id="KW-0808">Transferase</keyword>
<evidence type="ECO:0000256" key="3">
    <source>
        <dbReference type="ARBA" id="ARBA00023315"/>
    </source>
</evidence>
<comment type="catalytic activity">
    <reaction evidence="4">
        <text>N-terminal L-arginyl-[protein] + L-leucyl-tRNA(Leu) = N-terminal L-leucyl-L-arginyl-[protein] + tRNA(Leu) + H(+)</text>
        <dbReference type="Rhea" id="RHEA:50416"/>
        <dbReference type="Rhea" id="RHEA-COMP:9613"/>
        <dbReference type="Rhea" id="RHEA-COMP:9622"/>
        <dbReference type="Rhea" id="RHEA-COMP:12672"/>
        <dbReference type="Rhea" id="RHEA-COMP:12673"/>
        <dbReference type="ChEBI" id="CHEBI:15378"/>
        <dbReference type="ChEBI" id="CHEBI:64719"/>
        <dbReference type="ChEBI" id="CHEBI:78442"/>
        <dbReference type="ChEBI" id="CHEBI:78494"/>
        <dbReference type="ChEBI" id="CHEBI:133044"/>
        <dbReference type="EC" id="2.3.2.6"/>
    </reaction>
</comment>
<comment type="function">
    <text evidence="4">Functions in the N-end rule pathway of protein degradation where it conjugates Leu, Phe and, less efficiently, Met from aminoacyl-tRNAs to the N-termini of proteins containing an N-terminal arginine or lysine.</text>
</comment>
<evidence type="ECO:0000256" key="1">
    <source>
        <dbReference type="ARBA" id="ARBA00022490"/>
    </source>
</evidence>
<dbReference type="GO" id="GO:0008914">
    <property type="term" value="F:leucyl-tRNA--protein transferase activity"/>
    <property type="evidence" value="ECO:0007669"/>
    <property type="project" value="UniProtKB-UniRule"/>
</dbReference>
<name>A0A930YV21_9FLAO</name>
<comment type="subcellular location">
    <subcellularLocation>
        <location evidence="4">Cytoplasm</location>
    </subcellularLocation>
</comment>
<dbReference type="RefSeq" id="WP_194738807.1">
    <property type="nucleotide sequence ID" value="NZ_JADKYY010000003.1"/>
</dbReference>
<keyword evidence="1 4" id="KW-0963">Cytoplasm</keyword>
<evidence type="ECO:0000256" key="4">
    <source>
        <dbReference type="HAMAP-Rule" id="MF_00688"/>
    </source>
</evidence>
<comment type="caution">
    <text evidence="5">The sequence shown here is derived from an EMBL/GenBank/DDBJ whole genome shotgun (WGS) entry which is preliminary data.</text>
</comment>
<gene>
    <name evidence="4" type="primary">aat</name>
    <name evidence="5" type="ORF">IC612_03600</name>
</gene>
<dbReference type="Proteomes" id="UP000694480">
    <property type="component" value="Unassembled WGS sequence"/>
</dbReference>
<dbReference type="AlphaFoldDB" id="A0A930YV21"/>
<organism evidence="5 6">
    <name type="scientific">Planobacterium oryzisoli</name>
    <dbReference type="NCBI Taxonomy" id="2771435"/>
    <lineage>
        <taxon>Bacteria</taxon>
        <taxon>Pseudomonadati</taxon>
        <taxon>Bacteroidota</taxon>
        <taxon>Flavobacteriia</taxon>
        <taxon>Flavobacteriales</taxon>
        <taxon>Weeksellaceae</taxon>
        <taxon>Chryseobacterium group</taxon>
        <taxon>Chryseobacterium</taxon>
    </lineage>
</organism>
<dbReference type="PANTHER" id="PTHR30098:SF2">
    <property type="entry name" value="LEUCYL_PHENYLALANYL-TRNA--PROTEIN TRANSFERASE"/>
    <property type="match status" value="1"/>
</dbReference>
<dbReference type="SUPFAM" id="SSF55729">
    <property type="entry name" value="Acyl-CoA N-acyltransferases (Nat)"/>
    <property type="match status" value="1"/>
</dbReference>
<dbReference type="EMBL" id="JADKYY010000003">
    <property type="protein sequence ID" value="MBF5026882.1"/>
    <property type="molecule type" value="Genomic_DNA"/>
</dbReference>
<dbReference type="EC" id="2.3.2.6" evidence="4"/>